<evidence type="ECO:0000256" key="2">
    <source>
        <dbReference type="ARBA" id="ARBA00022723"/>
    </source>
</evidence>
<name>A0A382TS94_9ZZZZ</name>
<dbReference type="PANTHER" id="PTHR13794">
    <property type="entry name" value="ENOLASE SUPERFAMILY, MANDELATE RACEMASE"/>
    <property type="match status" value="1"/>
</dbReference>
<proteinExistence type="predicted"/>
<dbReference type="GO" id="GO:0016836">
    <property type="term" value="F:hydro-lyase activity"/>
    <property type="evidence" value="ECO:0007669"/>
    <property type="project" value="TreeGrafter"/>
</dbReference>
<dbReference type="EMBL" id="UINC01138775">
    <property type="protein sequence ID" value="SVD24930.1"/>
    <property type="molecule type" value="Genomic_DNA"/>
</dbReference>
<sequence length="235" mass="25854">MIMPDSAVSQIFVSVLEVPFEKPITSALGTYIGSDYVVVELQTTDGIVGYGYTMSLDRRGTKAVVSYIENELTPLALKQDIKRPTALWQRMWSPNKARMRGGVGVHALSAVDTAVWDAAAKTAGLPLGIMLGGSRKKVPAYGSGGWLSMEDNELIEEAQNHVEKGISAYKLKIGGKRDKARLKLLRREMGDAFTLYVDANQKFNVANAIKASEWLSDFDVAWLEEPVLADCPWEL</sequence>
<reference evidence="5" key="1">
    <citation type="submission" date="2018-05" db="EMBL/GenBank/DDBJ databases">
        <authorList>
            <person name="Lanie J.A."/>
            <person name="Ng W.-L."/>
            <person name="Kazmierczak K.M."/>
            <person name="Andrzejewski T.M."/>
            <person name="Davidsen T.M."/>
            <person name="Wayne K.J."/>
            <person name="Tettelin H."/>
            <person name="Glass J.I."/>
            <person name="Rusch D."/>
            <person name="Podicherti R."/>
            <person name="Tsui H.-C.T."/>
            <person name="Winkler M.E."/>
        </authorList>
    </citation>
    <scope>NUCLEOTIDE SEQUENCE</scope>
</reference>
<dbReference type="Pfam" id="PF13378">
    <property type="entry name" value="MR_MLE_C"/>
    <property type="match status" value="1"/>
</dbReference>
<feature type="non-terminal residue" evidence="5">
    <location>
        <position position="235"/>
    </location>
</feature>
<dbReference type="InterPro" id="IPR036849">
    <property type="entry name" value="Enolase-like_C_sf"/>
</dbReference>
<evidence type="ECO:0000256" key="3">
    <source>
        <dbReference type="ARBA" id="ARBA00022842"/>
    </source>
</evidence>
<dbReference type="GO" id="GO:0000287">
    <property type="term" value="F:magnesium ion binding"/>
    <property type="evidence" value="ECO:0007669"/>
    <property type="project" value="TreeGrafter"/>
</dbReference>
<dbReference type="InterPro" id="IPR013342">
    <property type="entry name" value="Mandelate_racemase_C"/>
</dbReference>
<gene>
    <name evidence="5" type="ORF">METZ01_LOCUS377784</name>
</gene>
<keyword evidence="2" id="KW-0479">Metal-binding</keyword>
<feature type="domain" description="Mandelate racemase/muconate lactonizing enzyme C-terminal" evidence="4">
    <location>
        <begin position="151"/>
        <end position="232"/>
    </location>
</feature>
<dbReference type="InterPro" id="IPR046945">
    <property type="entry name" value="RHMD-like"/>
</dbReference>
<keyword evidence="3" id="KW-0460">Magnesium</keyword>
<dbReference type="InterPro" id="IPR029017">
    <property type="entry name" value="Enolase-like_N"/>
</dbReference>
<dbReference type="AlphaFoldDB" id="A0A382TS94"/>
<comment type="cofactor">
    <cofactor evidence="1">
        <name>Mg(2+)</name>
        <dbReference type="ChEBI" id="CHEBI:18420"/>
    </cofactor>
</comment>
<dbReference type="PROSITE" id="PS00909">
    <property type="entry name" value="MR_MLE_2"/>
    <property type="match status" value="1"/>
</dbReference>
<dbReference type="SUPFAM" id="SSF54826">
    <property type="entry name" value="Enolase N-terminal domain-like"/>
    <property type="match status" value="1"/>
</dbReference>
<organism evidence="5">
    <name type="scientific">marine metagenome</name>
    <dbReference type="NCBI Taxonomy" id="408172"/>
    <lineage>
        <taxon>unclassified sequences</taxon>
        <taxon>metagenomes</taxon>
        <taxon>ecological metagenomes</taxon>
    </lineage>
</organism>
<dbReference type="SMART" id="SM00922">
    <property type="entry name" value="MR_MLE"/>
    <property type="match status" value="1"/>
</dbReference>
<evidence type="ECO:0000256" key="1">
    <source>
        <dbReference type="ARBA" id="ARBA00001946"/>
    </source>
</evidence>
<dbReference type="InterPro" id="IPR029065">
    <property type="entry name" value="Enolase_C-like"/>
</dbReference>
<evidence type="ECO:0000259" key="4">
    <source>
        <dbReference type="SMART" id="SM00922"/>
    </source>
</evidence>
<accession>A0A382TS94</accession>
<dbReference type="GO" id="GO:0009063">
    <property type="term" value="P:amino acid catabolic process"/>
    <property type="evidence" value="ECO:0007669"/>
    <property type="project" value="InterPro"/>
</dbReference>
<dbReference type="Gene3D" id="3.30.390.10">
    <property type="entry name" value="Enolase-like, N-terminal domain"/>
    <property type="match status" value="1"/>
</dbReference>
<dbReference type="InterPro" id="IPR013341">
    <property type="entry name" value="Mandelate_racemase_N_dom"/>
</dbReference>
<dbReference type="Pfam" id="PF02746">
    <property type="entry name" value="MR_MLE_N"/>
    <property type="match status" value="1"/>
</dbReference>
<dbReference type="SUPFAM" id="SSF51604">
    <property type="entry name" value="Enolase C-terminal domain-like"/>
    <property type="match status" value="1"/>
</dbReference>
<protein>
    <recommendedName>
        <fullName evidence="4">Mandelate racemase/muconate lactonizing enzyme C-terminal domain-containing protein</fullName>
    </recommendedName>
</protein>
<dbReference type="InterPro" id="IPR018110">
    <property type="entry name" value="Mandel_Rmase/mucon_lact_enz_CS"/>
</dbReference>
<dbReference type="Gene3D" id="3.20.20.120">
    <property type="entry name" value="Enolase-like C-terminal domain"/>
    <property type="match status" value="1"/>
</dbReference>
<dbReference type="GO" id="GO:0016052">
    <property type="term" value="P:carbohydrate catabolic process"/>
    <property type="evidence" value="ECO:0007669"/>
    <property type="project" value="TreeGrafter"/>
</dbReference>
<evidence type="ECO:0000313" key="5">
    <source>
        <dbReference type="EMBL" id="SVD24930.1"/>
    </source>
</evidence>
<dbReference type="PANTHER" id="PTHR13794:SF58">
    <property type="entry name" value="MITOCHONDRIAL ENOLASE SUPERFAMILY MEMBER 1"/>
    <property type="match status" value="1"/>
</dbReference>